<keyword evidence="4" id="KW-0408">Iron</keyword>
<gene>
    <name evidence="6" type="ORF">KHM83_12645</name>
</gene>
<evidence type="ECO:0000256" key="1">
    <source>
        <dbReference type="ARBA" id="ARBA00022485"/>
    </source>
</evidence>
<dbReference type="PANTHER" id="PTHR43498:SF1">
    <property type="entry name" value="COB--COM HETERODISULFIDE REDUCTASE IRON-SULFUR SUBUNIT A"/>
    <property type="match status" value="1"/>
</dbReference>
<evidence type="ECO:0000313" key="6">
    <source>
        <dbReference type="EMBL" id="MBS7527525.1"/>
    </source>
</evidence>
<protein>
    <submittedName>
        <fullName evidence="6">FAD-dependent oxidoreductase</fullName>
    </submittedName>
</protein>
<keyword evidence="3" id="KW-0560">Oxidoreductase</keyword>
<dbReference type="Gene3D" id="3.50.50.60">
    <property type="entry name" value="FAD/NAD(P)-binding domain"/>
    <property type="match status" value="1"/>
</dbReference>
<reference evidence="6 7" key="1">
    <citation type="submission" date="2021-05" db="EMBL/GenBank/DDBJ databases">
        <title>Fusibacter ferrireducens sp. nov., an anaerobic, sulfur- and Fe-reducing bacterium isolated from the mangrove sediment.</title>
        <authorList>
            <person name="Qiu D."/>
        </authorList>
    </citation>
    <scope>NUCLEOTIDE SEQUENCE [LARGE SCALE GENOMIC DNA]</scope>
    <source>
        <strain evidence="6 7">DSM 12116</strain>
    </source>
</reference>
<evidence type="ECO:0000313" key="7">
    <source>
        <dbReference type="Proteomes" id="UP000746471"/>
    </source>
</evidence>
<comment type="caution">
    <text evidence="6">The sequence shown here is derived from an EMBL/GenBank/DDBJ whole genome shotgun (WGS) entry which is preliminary data.</text>
</comment>
<keyword evidence="7" id="KW-1185">Reference proteome</keyword>
<name>A0ABS5PQW6_9FIRM</name>
<evidence type="ECO:0000256" key="3">
    <source>
        <dbReference type="ARBA" id="ARBA00023002"/>
    </source>
</evidence>
<keyword evidence="5" id="KW-0411">Iron-sulfur</keyword>
<dbReference type="Proteomes" id="UP000746471">
    <property type="component" value="Unassembled WGS sequence"/>
</dbReference>
<organism evidence="6 7">
    <name type="scientific">Fusibacter paucivorans</name>
    <dbReference type="NCBI Taxonomy" id="76009"/>
    <lineage>
        <taxon>Bacteria</taxon>
        <taxon>Bacillati</taxon>
        <taxon>Bacillota</taxon>
        <taxon>Clostridia</taxon>
        <taxon>Eubacteriales</taxon>
        <taxon>Eubacteriales Family XII. Incertae Sedis</taxon>
        <taxon>Fusibacter</taxon>
    </lineage>
</organism>
<sequence length="423" mass="45176">MKKFNAQVLIVGGGVAGTTAAIAAARTNASVMLIESQYALGGIATNGMLCNMFGTHLQGKPFLGGIPNEIAESLITSGNGELFSKVPLSSGPNVVVDRVDYNPEAFKILLDEMVSRHEIDVWLGHTVTAVHQMNDKVLAVFGTATEVYEVEADMVIDATGNANVFKMMAIDIHRDEKVQPVSLMFRLCDIDKAVVRNLTSDTIQAVIRQGLEAKILPARVLGIAKIPNSSQIGVNATRGVDIHHNDTKALSQAMIDMRRQISEIVPFLKANLKGFSDASLSGVAAVVGVRDADRLIGQYEIKDEDLMKGVKFEDAVCTCCYPVDIHIAENGGSILKNIGGDGYYTIPYRSMVTEAAPRVIAAGRCIASQRAAFASLRIVGTSMAIGQAAGTAAAMAAVSHTDALTLSVKQLQQKLVEHGLRIR</sequence>
<keyword evidence="2" id="KW-0479">Metal-binding</keyword>
<dbReference type="SUPFAM" id="SSF51905">
    <property type="entry name" value="FAD/NAD(P)-binding domain"/>
    <property type="match status" value="1"/>
</dbReference>
<dbReference type="RefSeq" id="WP_213237387.1">
    <property type="nucleotide sequence ID" value="NZ_JAHBCL010000021.1"/>
</dbReference>
<dbReference type="InterPro" id="IPR036188">
    <property type="entry name" value="FAD/NAD-bd_sf"/>
</dbReference>
<proteinExistence type="predicted"/>
<evidence type="ECO:0000256" key="5">
    <source>
        <dbReference type="ARBA" id="ARBA00023014"/>
    </source>
</evidence>
<evidence type="ECO:0000256" key="2">
    <source>
        <dbReference type="ARBA" id="ARBA00022723"/>
    </source>
</evidence>
<dbReference type="PANTHER" id="PTHR43498">
    <property type="entry name" value="FERREDOXIN:COB-COM HETERODISULFIDE REDUCTASE SUBUNIT A"/>
    <property type="match status" value="1"/>
</dbReference>
<dbReference type="Pfam" id="PF12831">
    <property type="entry name" value="FAD_oxidored"/>
    <property type="match status" value="1"/>
</dbReference>
<keyword evidence="1" id="KW-0004">4Fe-4S</keyword>
<dbReference type="EMBL" id="JAHBCL010000021">
    <property type="protein sequence ID" value="MBS7527525.1"/>
    <property type="molecule type" value="Genomic_DNA"/>
</dbReference>
<accession>A0ABS5PQW6</accession>
<evidence type="ECO:0000256" key="4">
    <source>
        <dbReference type="ARBA" id="ARBA00023004"/>
    </source>
</evidence>
<dbReference type="InterPro" id="IPR039650">
    <property type="entry name" value="HdrA-like"/>
</dbReference>